<evidence type="ECO:0000256" key="2">
    <source>
        <dbReference type="SAM" id="MobiDB-lite"/>
    </source>
</evidence>
<evidence type="ECO:0000259" key="3">
    <source>
        <dbReference type="SMART" id="SM00530"/>
    </source>
</evidence>
<comment type="caution">
    <text evidence="4">The sequence shown here is derived from an EMBL/GenBank/DDBJ whole genome shotgun (WGS) entry which is preliminary data.</text>
</comment>
<feature type="repeat" description="WD" evidence="1">
    <location>
        <begin position="1137"/>
        <end position="1171"/>
    </location>
</feature>
<dbReference type="PANTHER" id="PTHR19879:SF9">
    <property type="entry name" value="TRANSCRIPTION INITIATION FACTOR TFIID SUBUNIT 5"/>
    <property type="match status" value="1"/>
</dbReference>
<reference evidence="4" key="1">
    <citation type="submission" date="2020-01" db="EMBL/GenBank/DDBJ databases">
        <title>Insect and environment-associated Actinomycetes.</title>
        <authorList>
            <person name="Currrie C."/>
            <person name="Chevrette M."/>
            <person name="Carlson C."/>
            <person name="Stubbendieck R."/>
            <person name="Wendt-Pienkowski E."/>
        </authorList>
    </citation>
    <scope>NUCLEOTIDE SEQUENCE</scope>
    <source>
        <strain evidence="4">SID12501</strain>
    </source>
</reference>
<name>A0A6B3BIL9_9ACTN</name>
<dbReference type="SUPFAM" id="SSF50978">
    <property type="entry name" value="WD40 repeat-like"/>
    <property type="match status" value="2"/>
</dbReference>
<dbReference type="PROSITE" id="PS50294">
    <property type="entry name" value="WD_REPEATS_REGION"/>
    <property type="match status" value="2"/>
</dbReference>
<dbReference type="SUPFAM" id="SSF52540">
    <property type="entry name" value="P-loop containing nucleoside triphosphate hydrolases"/>
    <property type="match status" value="1"/>
</dbReference>
<feature type="compositionally biased region" description="Low complexity" evidence="2">
    <location>
        <begin position="670"/>
        <end position="681"/>
    </location>
</feature>
<proteinExistence type="predicted"/>
<sequence length="1244" mass="131447">MGRREKPVDPEAGPVQRLAHDLRVLREKAGSPTYREMARRTHYSSSALSHAAGGEQLASLAVVVAYATALDADPEEWEERWRESKGAVEAEAVREVAAADEDTLPPYRGLARFEPGDSDLFFGRDRLLGELLELVREHRFAAVTGPSGSGKSSLLRAGLIPALRGASGDGRPAVIRVLTPGERPAHTHAGALTPQDGEQDTWVIVDQFEELFTLCQDRAERDRFLGLLLAARRPESRLRVVVAVRGDFYGHCAAHRELAEAVGRAGLLVGPMGPDELREVITKPAAAAGLLVERALTARIIDEVGDEPGALPLLSHALLETWRRRHGRTLTAATYEAAGGVHGAIAVTAEHAYVGLSEDRARAVRRVLLRLVVPGEGTADTRRPAERSELDSGPGAAGVVEHLAANRLITLDGATVELAHEALITGWPRLAAWIEEDRERLLAQRRLDEGARLWEEVDGDPGALYQGTRLARAEELFGADERPEDDLTARERAFLTASRSARDAAARKGRALAAVLCALLVLALAAGLVAWQQNRTSDQEAAKAAARRIAASAAGLRAADPRTSGLLGVAAWRVAPLTESRSALLGALFQPERDAFTDTQDGQDVRRFLTGGGRTLVSVAGRRVSLRDVTTGRRTASYTLPDGTDVIAVSQDARTFHLSGPDGERLWHPASGTSSAGTSSGTLGSDAAVLGFTATADGYLVSPDDTGSVQLRRTADDKVLFTTSLPDAPTTAALDAHGRVLALCPVGGAPQLWDTVRHTRLSGAWDKDQTICGTGTGADGGDRVLSLSRDGTRLAAVSGTALYAWDVHSGRRLVDTVSPGDGGFTQATFTPDGRFLATADSEGLAVWRLTDGGLRIFRAALTGTQARELTWDPGKDRVLRFLDGTTVRSYDVTSRLAPRWQSTPADATVLSPDGATLATASRSGAAYRFELRSTGTGRVLAHSTLSALPTNTGNAPLLVFSPDGRALVTSDLVRSHGSERQRFTVWDVPGHKVRTSAELAVTGGGPLAPVVLGPDGRTLLLPGFAGNDATTEVWDLGTGNPHRTATLPGLTGDVVAARPDGHLLVGSDGQSARLPSGRVTGRELADGRTVTALAFSPDGSRLAVGDESGRVTLWDGDAEHRTGVLTAFAGADGQEAVTALAFSSDGRTLAVGGDDSTLQLWDTSSQQLLGTDLPTSGDEIRSVAFGGDGNTLYAASPHTPLLTYSLAPGRAAEAVCARTGGGLTRAQWRTYVPDAPYREICGGT</sequence>
<evidence type="ECO:0000256" key="1">
    <source>
        <dbReference type="PROSITE-ProRule" id="PRU00221"/>
    </source>
</evidence>
<keyword evidence="1" id="KW-0853">WD repeat</keyword>
<evidence type="ECO:0000313" key="4">
    <source>
        <dbReference type="EMBL" id="NEC85058.1"/>
    </source>
</evidence>
<dbReference type="InterPro" id="IPR049052">
    <property type="entry name" value="nSTAND1"/>
</dbReference>
<dbReference type="InterPro" id="IPR015943">
    <property type="entry name" value="WD40/YVTN_repeat-like_dom_sf"/>
</dbReference>
<dbReference type="RefSeq" id="WP_164312525.1">
    <property type="nucleotide sequence ID" value="NZ_JAAGLU010000003.1"/>
</dbReference>
<organism evidence="4">
    <name type="scientific">Streptomyces sp. SID12501</name>
    <dbReference type="NCBI Taxonomy" id="2706042"/>
    <lineage>
        <taxon>Bacteria</taxon>
        <taxon>Bacillati</taxon>
        <taxon>Actinomycetota</taxon>
        <taxon>Actinomycetes</taxon>
        <taxon>Kitasatosporales</taxon>
        <taxon>Streptomycetaceae</taxon>
        <taxon>Streptomyces</taxon>
    </lineage>
</organism>
<dbReference type="SMART" id="SM00530">
    <property type="entry name" value="HTH_XRE"/>
    <property type="match status" value="1"/>
</dbReference>
<dbReference type="InterPro" id="IPR001680">
    <property type="entry name" value="WD40_rpt"/>
</dbReference>
<dbReference type="SMART" id="SM00320">
    <property type="entry name" value="WD40"/>
    <property type="match status" value="3"/>
</dbReference>
<dbReference type="InterPro" id="IPR027417">
    <property type="entry name" value="P-loop_NTPase"/>
</dbReference>
<dbReference type="PANTHER" id="PTHR19879">
    <property type="entry name" value="TRANSCRIPTION INITIATION FACTOR TFIID"/>
    <property type="match status" value="1"/>
</dbReference>
<dbReference type="PROSITE" id="PS50082">
    <property type="entry name" value="WD_REPEATS_2"/>
    <property type="match status" value="2"/>
</dbReference>
<feature type="domain" description="HTH cro/C1-type" evidence="3">
    <location>
        <begin position="21"/>
        <end position="77"/>
    </location>
</feature>
<feature type="repeat" description="WD" evidence="1">
    <location>
        <begin position="1083"/>
        <end position="1115"/>
    </location>
</feature>
<dbReference type="Gene3D" id="2.130.10.10">
    <property type="entry name" value="YVTN repeat-like/Quinoprotein amine dehydrogenase"/>
    <property type="match status" value="4"/>
</dbReference>
<dbReference type="AlphaFoldDB" id="A0A6B3BIL9"/>
<accession>A0A6B3BIL9</accession>
<dbReference type="Pfam" id="PF20703">
    <property type="entry name" value="nSTAND1"/>
    <property type="match status" value="1"/>
</dbReference>
<dbReference type="EMBL" id="JAAGLU010000003">
    <property type="protein sequence ID" value="NEC85058.1"/>
    <property type="molecule type" value="Genomic_DNA"/>
</dbReference>
<dbReference type="InterPro" id="IPR036322">
    <property type="entry name" value="WD40_repeat_dom_sf"/>
</dbReference>
<dbReference type="Pfam" id="PF00400">
    <property type="entry name" value="WD40"/>
    <property type="match status" value="2"/>
</dbReference>
<gene>
    <name evidence="4" type="ORF">G3I71_04105</name>
</gene>
<feature type="region of interest" description="Disordered" evidence="2">
    <location>
        <begin position="660"/>
        <end position="681"/>
    </location>
</feature>
<dbReference type="InterPro" id="IPR001387">
    <property type="entry name" value="Cro/C1-type_HTH"/>
</dbReference>
<protein>
    <recommendedName>
        <fullName evidence="3">HTH cro/C1-type domain-containing protein</fullName>
    </recommendedName>
</protein>
<dbReference type="Gene3D" id="3.40.50.300">
    <property type="entry name" value="P-loop containing nucleotide triphosphate hydrolases"/>
    <property type="match status" value="1"/>
</dbReference>